<keyword evidence="7" id="KW-1185">Reference proteome</keyword>
<dbReference type="NCBIfam" id="TIGR01409">
    <property type="entry name" value="TAT_signal_seq"/>
    <property type="match status" value="1"/>
</dbReference>
<dbReference type="Pfam" id="PF00890">
    <property type="entry name" value="FAD_binding_2"/>
    <property type="match status" value="1"/>
</dbReference>
<evidence type="ECO:0000313" key="6">
    <source>
        <dbReference type="EMBL" id="MBL4953935.1"/>
    </source>
</evidence>
<dbReference type="RefSeq" id="WP_202655193.1">
    <property type="nucleotide sequence ID" value="NZ_JAESWB010000247.1"/>
</dbReference>
<dbReference type="PANTHER" id="PTHR43400">
    <property type="entry name" value="FUMARATE REDUCTASE"/>
    <property type="match status" value="1"/>
</dbReference>
<evidence type="ECO:0000256" key="1">
    <source>
        <dbReference type="ARBA" id="ARBA00001974"/>
    </source>
</evidence>
<dbReference type="EMBL" id="JAESWB010000247">
    <property type="protein sequence ID" value="MBL4953935.1"/>
    <property type="molecule type" value="Genomic_DNA"/>
</dbReference>
<reference evidence="6 7" key="1">
    <citation type="submission" date="2021-01" db="EMBL/GenBank/DDBJ databases">
        <title>Genome public.</title>
        <authorList>
            <person name="Liu C."/>
            <person name="Sun Q."/>
        </authorList>
    </citation>
    <scope>NUCLEOTIDE SEQUENCE [LARGE SCALE GENOMIC DNA]</scope>
    <source>
        <strain evidence="6 7">YIM B02564</strain>
    </source>
</reference>
<proteinExistence type="predicted"/>
<dbReference type="SUPFAM" id="SSF51905">
    <property type="entry name" value="FAD/NAD(P)-binding domain"/>
    <property type="match status" value="1"/>
</dbReference>
<dbReference type="PROSITE" id="PS51257">
    <property type="entry name" value="PROKAR_LIPOPROTEIN"/>
    <property type="match status" value="1"/>
</dbReference>
<name>A0ABS1TRJ7_9BACI</name>
<keyword evidence="4" id="KW-0560">Oxidoreductase</keyword>
<dbReference type="InterPro" id="IPR019546">
    <property type="entry name" value="TAT_signal_bac_arc"/>
</dbReference>
<comment type="caution">
    <text evidence="6">The sequence shown here is derived from an EMBL/GenBank/DDBJ whole genome shotgun (WGS) entry which is preliminary data.</text>
</comment>
<dbReference type="InterPro" id="IPR036188">
    <property type="entry name" value="FAD/NAD-bd_sf"/>
</dbReference>
<feature type="domain" description="FAD-dependent oxidoreductase 2 FAD-binding" evidence="5">
    <location>
        <begin position="54"/>
        <end position="502"/>
    </location>
</feature>
<dbReference type="Proteomes" id="UP000623967">
    <property type="component" value="Unassembled WGS sequence"/>
</dbReference>
<dbReference type="PANTHER" id="PTHR43400:SF7">
    <property type="entry name" value="FAD-DEPENDENT OXIDOREDUCTASE 2 FAD BINDING DOMAIN-CONTAINING PROTEIN"/>
    <property type="match status" value="1"/>
</dbReference>
<comment type="cofactor">
    <cofactor evidence="1">
        <name>FAD</name>
        <dbReference type="ChEBI" id="CHEBI:57692"/>
    </cofactor>
</comment>
<keyword evidence="2" id="KW-0285">Flavoprotein</keyword>
<dbReference type="Gene3D" id="3.50.50.60">
    <property type="entry name" value="FAD/NAD(P)-binding domain"/>
    <property type="match status" value="1"/>
</dbReference>
<dbReference type="PRINTS" id="PR00411">
    <property type="entry name" value="PNDRDTASEI"/>
</dbReference>
<protein>
    <submittedName>
        <fullName evidence="6">FAD-dependent oxidoreductase</fullName>
    </submittedName>
</protein>
<dbReference type="SUPFAM" id="SSF56425">
    <property type="entry name" value="Succinate dehydrogenase/fumarate reductase flavoprotein, catalytic domain"/>
    <property type="match status" value="1"/>
</dbReference>
<sequence length="533" mass="58150">MSEISRRKFLKNAAIGAVGMASISLLGGCADDKDTKDKKANKVTHNPVRTEKCDLVVVGSGTAGLCAAVRAAELGASVILLEKLPALGGTSALTEGIGGLNSYMNKKMGKGGKPFDVNEALQRSQEYSHWAADSKTYERFISESGKTIDWLHFQCGVQFLTADVTAPTSYPSWHLGAVDGKFAYVGKAVHKPLIDYGKKHGLKTRVSNPATGLIVENGTVKGVYVQDKEKKQEYAIRAKNVVLATGGYANNKEMFKRFTYRDSDTVWNYGLHEGRDGDGIKWAEEIDGVLHYPGTVMYAYPQVVGNKVFGGAVPFLFAMQPILRVNERGERFYNEANGGDFTITSNAMKAQQRVFSILDQSLLEYIHDKAVMVGFADAVPTGKPMRDAYKAVDEGIKNRQVHKFDTVGQLAKFIGCEVKRLQETLDKYNKACAIGKDEEFGMPASFLHPMKRAPFYIAELQLAMYTTIGGLHVDEYLRVINTKGEPISGLFALGNDASSIYGTDYDVGILSGSQQGWCATGGRLVAEYVTGKA</sequence>
<dbReference type="InterPro" id="IPR027477">
    <property type="entry name" value="Succ_DH/fumarate_Rdtase_cat_sf"/>
</dbReference>
<evidence type="ECO:0000256" key="4">
    <source>
        <dbReference type="ARBA" id="ARBA00023002"/>
    </source>
</evidence>
<accession>A0ABS1TRJ7</accession>
<dbReference type="PROSITE" id="PS51318">
    <property type="entry name" value="TAT"/>
    <property type="match status" value="1"/>
</dbReference>
<evidence type="ECO:0000259" key="5">
    <source>
        <dbReference type="Pfam" id="PF00890"/>
    </source>
</evidence>
<dbReference type="InterPro" id="IPR050315">
    <property type="entry name" value="FAD-oxidoreductase_2"/>
</dbReference>
<dbReference type="InterPro" id="IPR003953">
    <property type="entry name" value="FAD-dep_OxRdtase_2_FAD-bd"/>
</dbReference>
<evidence type="ECO:0000313" key="7">
    <source>
        <dbReference type="Proteomes" id="UP000623967"/>
    </source>
</evidence>
<organism evidence="6 7">
    <name type="scientific">Neobacillus paridis</name>
    <dbReference type="NCBI Taxonomy" id="2803862"/>
    <lineage>
        <taxon>Bacteria</taxon>
        <taxon>Bacillati</taxon>
        <taxon>Bacillota</taxon>
        <taxon>Bacilli</taxon>
        <taxon>Bacillales</taxon>
        <taxon>Bacillaceae</taxon>
        <taxon>Neobacillus</taxon>
    </lineage>
</organism>
<keyword evidence="3" id="KW-0274">FAD</keyword>
<dbReference type="InterPro" id="IPR006311">
    <property type="entry name" value="TAT_signal"/>
</dbReference>
<dbReference type="Gene3D" id="3.90.700.10">
    <property type="entry name" value="Succinate dehydrogenase/fumarate reductase flavoprotein, catalytic domain"/>
    <property type="match status" value="1"/>
</dbReference>
<evidence type="ECO:0000256" key="3">
    <source>
        <dbReference type="ARBA" id="ARBA00022827"/>
    </source>
</evidence>
<gene>
    <name evidence="6" type="ORF">JK635_17260</name>
</gene>
<evidence type="ECO:0000256" key="2">
    <source>
        <dbReference type="ARBA" id="ARBA00022630"/>
    </source>
</evidence>